<dbReference type="InterPro" id="IPR038765">
    <property type="entry name" value="Papain-like_cys_pep_sf"/>
</dbReference>
<dbReference type="EMBL" id="LRGC01000008">
    <property type="protein sequence ID" value="KWR54544.1"/>
    <property type="molecule type" value="Genomic_DNA"/>
</dbReference>
<name>A0A108T710_BACSE</name>
<dbReference type="RefSeq" id="WP_050759553.1">
    <property type="nucleotide sequence ID" value="NZ_DAWEKG010000005.1"/>
</dbReference>
<keyword evidence="3" id="KW-1185">Reference proteome</keyword>
<evidence type="ECO:0000313" key="2">
    <source>
        <dbReference type="EMBL" id="KWR54544.1"/>
    </source>
</evidence>
<dbReference type="Proteomes" id="UP000056419">
    <property type="component" value="Unassembled WGS sequence"/>
</dbReference>
<gene>
    <name evidence="2" type="ORF">AA415_02078</name>
</gene>
<reference evidence="2 3" key="1">
    <citation type="journal article" date="2016" name="BMC Genomics">
        <title>Type VI secretion systems of human gut Bacteroidales segregate into three genetic architectures, two of which are contained on mobile genetic elements.</title>
        <authorList>
            <person name="Coyne M.J."/>
            <person name="Roelofs K.G."/>
            <person name="Comstock L.E."/>
        </authorList>
    </citation>
    <scope>NUCLEOTIDE SEQUENCE [LARGE SCALE GENOMIC DNA]</scope>
    <source>
        <strain evidence="2 3">CL09T03C01</strain>
    </source>
</reference>
<dbReference type="STRING" id="46506.AA415_02078"/>
<dbReference type="Gene3D" id="2.30.260.10">
    <property type="entry name" value="putative xylanase like domain"/>
    <property type="match status" value="1"/>
</dbReference>
<dbReference type="PATRIC" id="fig|46506.5.peg.2224"/>
<keyword evidence="1" id="KW-0732">Signal</keyword>
<dbReference type="GeneID" id="31796434"/>
<evidence type="ECO:0000313" key="3">
    <source>
        <dbReference type="Proteomes" id="UP000056419"/>
    </source>
</evidence>
<sequence precursor="true">MKTLSGISQILFNRFYCIFRTLPCVFCTLAIASSVSAQETDNAMLKYGLNFLKTPYVAHTLEVNEEEKLVVNFDEVDCTTFVEYVLALALSPVKNGTIDNADYARTLQSIRYRDGKIDGYTSRLHYIADWVNNGVRHGFMEDITAANSPDTVRLSLNFMSAHSKAYKHLESSPENISKIEEIEKSLSGQLFHYIPKNKLPDEGLGWIKDGDIIAITTNIPGLDVVHLGLACYEKGVLKLLHASSTQKMVVVSQEPLAQMLKRNKKFTGIRVLRIK</sequence>
<organism evidence="2 3">
    <name type="scientific">Bacteroides stercoris</name>
    <dbReference type="NCBI Taxonomy" id="46506"/>
    <lineage>
        <taxon>Bacteria</taxon>
        <taxon>Pseudomonadati</taxon>
        <taxon>Bacteroidota</taxon>
        <taxon>Bacteroidia</taxon>
        <taxon>Bacteroidales</taxon>
        <taxon>Bacteroidaceae</taxon>
        <taxon>Bacteroides</taxon>
    </lineage>
</organism>
<dbReference type="SUPFAM" id="SSF54001">
    <property type="entry name" value="Cysteine proteinases"/>
    <property type="match status" value="1"/>
</dbReference>
<comment type="caution">
    <text evidence="2">The sequence shown here is derived from an EMBL/GenBank/DDBJ whole genome shotgun (WGS) entry which is preliminary data.</text>
</comment>
<dbReference type="InterPro" id="IPR010846">
    <property type="entry name" value="AmiA-like"/>
</dbReference>
<dbReference type="AlphaFoldDB" id="A0A108T710"/>
<dbReference type="Pfam" id="PF07313">
    <property type="entry name" value="AmiA-like"/>
    <property type="match status" value="1"/>
</dbReference>
<accession>A0A108T710</accession>
<proteinExistence type="predicted"/>
<dbReference type="Gene3D" id="1.10.3670.10">
    <property type="entry name" value="Putative xylanase like domain"/>
    <property type="match status" value="1"/>
</dbReference>
<protein>
    <recommendedName>
        <fullName evidence="4">DUF1460 domain-containing protein</fullName>
    </recommendedName>
</protein>
<feature type="signal peptide" evidence="1">
    <location>
        <begin position="1"/>
        <end position="37"/>
    </location>
</feature>
<feature type="chain" id="PRO_5007130815" description="DUF1460 domain-containing protein" evidence="1">
    <location>
        <begin position="38"/>
        <end position="275"/>
    </location>
</feature>
<evidence type="ECO:0008006" key="4">
    <source>
        <dbReference type="Google" id="ProtNLM"/>
    </source>
</evidence>
<evidence type="ECO:0000256" key="1">
    <source>
        <dbReference type="SAM" id="SignalP"/>
    </source>
</evidence>